<protein>
    <recommendedName>
        <fullName evidence="3">Protein kinase domain-containing protein</fullName>
    </recommendedName>
</protein>
<dbReference type="SMART" id="SM00220">
    <property type="entry name" value="S_TKc"/>
    <property type="match status" value="1"/>
</dbReference>
<dbReference type="PANTHER" id="PTHR16071">
    <property type="entry name" value="CHROMOSOME 1 OPEN READING FRAME 112"/>
    <property type="match status" value="1"/>
</dbReference>
<accession>A0A812C0T0</accession>
<sequence length="1167" mass="132777">MQEAKLYLVFEFLSMDLKKYMDTIPNGKYLDDRLVKSYLHQILQGIQFCHQRRVLHRDLKPQNLLIDKSGTIKLADFGLARAFGIPCRAYTHEVVTLWYRAPEVLLGQARYTAALDMWSIGCIFAEMVMKRPLFHGDSEIDQIFRIFKILSTPHEDNWPGVTSLPDYKNLFPKWRKDTLNTSVHRLDDAGLDLLRALFTYNPNKRISAKKALVHDYFDDLELGCSDKYNQKKAYRMSQTTFLEDVTSWEDVKCQQNLDKALPKLITYFRDGNDLHHGIGILKVICSSFLPHIKLMAVEDVLFCKITDKTNDFLTQTLQNIKDTITKAADEILHDHQQLIGLLELVLDILECSDTCIKYVLDKQQPVDLESIHSLPPSVIKILMQSYEHCKESSQIYGELLPALSEILSNLFKKTHKLQLSLLNCLDKLNVKSTEQDVTNLCTICHGLFNLCQLVPALDIKIMVSLWKSLSKLAIQYKSNLYSRLNLEEMIQYLCSDIRSGYMNLLTLAPRMSTEDNEGKELPSPQTNEKSFQKSVKICGFQMKILVSLVKEYDAYLGDCGQCVLNLLLHLQSLAPPSLNVPLLTHQSQQDIHLQVLNATHPLVNSLISNRYFRHLLTADTELDPSLVLAKALLQVVAMKFIPKAPAEVQNDWFSPTVYPEDPPHQNILASIFSSLEKCYVELSLDIKVTMPAAPGNPEKKRSLYEFFCTNICGLVGSWPARHFKIVENVLLKNLLHPNFYCKILSSDVWCFIGRYGSATLCHNHVKVLAEVCQAVTWSESLSYQFIHLLFHRLFKFQSADHQEEILKLFPPAKCLNLWAGVNLSSLEENISKRLKKELVQTCAKLIHTFCTANLYDTTSFKSVVSALHCLLSLSLVLTDSAKNGCTLYHLVLQRVGLLWSLVSKLGVHYNDQPLYPLFLSLLLRLSAQLISLMNVSNIASILPLLPILLQFQSSEALQLAIADFLKETRRIEAPKISEIIQQMESNVPKTFQSLLLNSNCLIHHRAMEAFALFAQETSCETLVPQCLHVANENQEKILQDVAVAFLNKTAYSDVNYKKITYLQLQSSNINKEHQIPENNATSSEGLDQNSVKKPVTCSEDLDAQEPVKKKSKLGSTPSVWDAEYRNIVNLLQDGTRQLQEMREKNLPLPEWAVTDIEMITSQLNALL</sequence>
<dbReference type="Gene3D" id="1.10.510.10">
    <property type="entry name" value="Transferase(Phosphotransferase) domain 1"/>
    <property type="match status" value="1"/>
</dbReference>
<evidence type="ECO:0000256" key="1">
    <source>
        <dbReference type="ARBA" id="ARBA00022741"/>
    </source>
</evidence>
<dbReference type="InterPro" id="IPR011009">
    <property type="entry name" value="Kinase-like_dom_sf"/>
</dbReference>
<dbReference type="GO" id="GO:0004672">
    <property type="term" value="F:protein kinase activity"/>
    <property type="evidence" value="ECO:0007669"/>
    <property type="project" value="InterPro"/>
</dbReference>
<dbReference type="InterPro" id="IPR000719">
    <property type="entry name" value="Prot_kinase_dom"/>
</dbReference>
<feature type="domain" description="Protein kinase" evidence="3">
    <location>
        <begin position="1"/>
        <end position="217"/>
    </location>
</feature>
<comment type="caution">
    <text evidence="4">The sequence shown here is derived from an EMBL/GenBank/DDBJ whole genome shotgun (WGS) entry which is preliminary data.</text>
</comment>
<reference evidence="4" key="1">
    <citation type="submission" date="2021-01" db="EMBL/GenBank/DDBJ databases">
        <authorList>
            <person name="Li R."/>
            <person name="Bekaert M."/>
        </authorList>
    </citation>
    <scope>NUCLEOTIDE SEQUENCE</scope>
    <source>
        <strain evidence="4">Farmed</strain>
    </source>
</reference>
<dbReference type="OrthoDB" id="6088000at2759"/>
<proteinExistence type="predicted"/>
<evidence type="ECO:0000256" key="2">
    <source>
        <dbReference type="SAM" id="MobiDB-lite"/>
    </source>
</evidence>
<evidence type="ECO:0000313" key="4">
    <source>
        <dbReference type="EMBL" id="CAE1248513.1"/>
    </source>
</evidence>
<dbReference type="Proteomes" id="UP000597762">
    <property type="component" value="Unassembled WGS sequence"/>
</dbReference>
<feature type="region of interest" description="Disordered" evidence="2">
    <location>
        <begin position="1076"/>
        <end position="1115"/>
    </location>
</feature>
<dbReference type="GO" id="GO:0090068">
    <property type="term" value="P:positive regulation of cell cycle process"/>
    <property type="evidence" value="ECO:0007669"/>
    <property type="project" value="UniProtKB-ARBA"/>
</dbReference>
<gene>
    <name evidence="4" type="ORF">SPHA_26187</name>
</gene>
<dbReference type="PROSITE" id="PS00108">
    <property type="entry name" value="PROTEIN_KINASE_ST"/>
    <property type="match status" value="1"/>
</dbReference>
<dbReference type="Pfam" id="PF14868">
    <property type="entry name" value="DUF4487"/>
    <property type="match status" value="1"/>
</dbReference>
<dbReference type="Pfam" id="PF00069">
    <property type="entry name" value="Pkinase"/>
    <property type="match status" value="1"/>
</dbReference>
<keyword evidence="5" id="KW-1185">Reference proteome</keyword>
<dbReference type="FunFam" id="1.10.510.10:FF:000706">
    <property type="entry name" value="Cyclin-dependent kinase 1"/>
    <property type="match status" value="1"/>
</dbReference>
<dbReference type="InterPro" id="IPR008271">
    <property type="entry name" value="Ser/Thr_kinase_AS"/>
</dbReference>
<dbReference type="AlphaFoldDB" id="A0A812C0T0"/>
<dbReference type="InterPro" id="IPR027902">
    <property type="entry name" value="DUF4487"/>
</dbReference>
<dbReference type="Gene3D" id="3.30.200.20">
    <property type="entry name" value="Phosphorylase Kinase, domain 1"/>
    <property type="match status" value="1"/>
</dbReference>
<organism evidence="4 5">
    <name type="scientific">Acanthosepion pharaonis</name>
    <name type="common">Pharaoh cuttlefish</name>
    <name type="synonym">Sepia pharaonis</name>
    <dbReference type="NCBI Taxonomy" id="158019"/>
    <lineage>
        <taxon>Eukaryota</taxon>
        <taxon>Metazoa</taxon>
        <taxon>Spiralia</taxon>
        <taxon>Lophotrochozoa</taxon>
        <taxon>Mollusca</taxon>
        <taxon>Cephalopoda</taxon>
        <taxon>Coleoidea</taxon>
        <taxon>Decapodiformes</taxon>
        <taxon>Sepiida</taxon>
        <taxon>Sepiina</taxon>
        <taxon>Sepiidae</taxon>
        <taxon>Acanthosepion</taxon>
    </lineage>
</organism>
<dbReference type="EMBL" id="CAHIKZ030001001">
    <property type="protein sequence ID" value="CAE1248513.1"/>
    <property type="molecule type" value="Genomic_DNA"/>
</dbReference>
<dbReference type="SUPFAM" id="SSF56112">
    <property type="entry name" value="Protein kinase-like (PK-like)"/>
    <property type="match status" value="1"/>
</dbReference>
<keyword evidence="1" id="KW-0547">Nucleotide-binding</keyword>
<evidence type="ECO:0000259" key="3">
    <source>
        <dbReference type="PROSITE" id="PS50011"/>
    </source>
</evidence>
<name>A0A812C0T0_ACAPH</name>
<dbReference type="GO" id="GO:0051446">
    <property type="term" value="P:positive regulation of meiotic cell cycle"/>
    <property type="evidence" value="ECO:0007669"/>
    <property type="project" value="UniProtKB-ARBA"/>
</dbReference>
<dbReference type="PANTHER" id="PTHR16071:SF2">
    <property type="entry name" value="FIGNL1-INTERACTING REGULATOR OF RECOMBINATION AND MITOSIS"/>
    <property type="match status" value="1"/>
</dbReference>
<dbReference type="GO" id="GO:0005524">
    <property type="term" value="F:ATP binding"/>
    <property type="evidence" value="ECO:0007669"/>
    <property type="project" value="InterPro"/>
</dbReference>
<evidence type="ECO:0000313" key="5">
    <source>
        <dbReference type="Proteomes" id="UP000597762"/>
    </source>
</evidence>
<dbReference type="PROSITE" id="PS50011">
    <property type="entry name" value="PROTEIN_KINASE_DOM"/>
    <property type="match status" value="1"/>
</dbReference>
<feature type="compositionally biased region" description="Polar residues" evidence="2">
    <location>
        <begin position="1076"/>
        <end position="1091"/>
    </location>
</feature>